<keyword evidence="3 10" id="KW-0547">Nucleotide-binding</keyword>
<evidence type="ECO:0000256" key="8">
    <source>
        <dbReference type="ARBA" id="ARBA00024647"/>
    </source>
</evidence>
<dbReference type="Pfam" id="PF00488">
    <property type="entry name" value="MutS_V"/>
    <property type="match status" value="1"/>
</dbReference>
<evidence type="ECO:0000313" key="13">
    <source>
        <dbReference type="Proteomes" id="UP001526430"/>
    </source>
</evidence>
<dbReference type="EMBL" id="JAPFQI010000002">
    <property type="protein sequence ID" value="MCW8085239.1"/>
    <property type="molecule type" value="Genomic_DNA"/>
</dbReference>
<evidence type="ECO:0000256" key="6">
    <source>
        <dbReference type="ARBA" id="ARBA00023125"/>
    </source>
</evidence>
<protein>
    <recommendedName>
        <fullName evidence="2 9">DNA mismatch repair protein MutS</fullName>
    </recommendedName>
</protein>
<dbReference type="InterPro" id="IPR007861">
    <property type="entry name" value="DNA_mismatch_repair_MutS_clamp"/>
</dbReference>
<dbReference type="SUPFAM" id="SSF48334">
    <property type="entry name" value="DNA repair protein MutS, domain III"/>
    <property type="match status" value="1"/>
</dbReference>
<dbReference type="InterPro" id="IPR005748">
    <property type="entry name" value="DNA_mismatch_repair_MutS"/>
</dbReference>
<reference evidence="12 13" key="1">
    <citation type="submission" date="2022-10" db="EMBL/GenBank/DDBJ databases">
        <title>Roseococcus glaciei nov., sp. nov., isolated from glacier.</title>
        <authorList>
            <person name="Liu Q."/>
            <person name="Xin Y.-H."/>
        </authorList>
    </citation>
    <scope>NUCLEOTIDE SEQUENCE [LARGE SCALE GENOMIC DNA]</scope>
    <source>
        <strain evidence="12 13">MDT2-1-1</strain>
    </source>
</reference>
<dbReference type="InterPro" id="IPR016151">
    <property type="entry name" value="DNA_mismatch_repair_MutS_N"/>
</dbReference>
<evidence type="ECO:0000256" key="9">
    <source>
        <dbReference type="NCBIfam" id="TIGR01070"/>
    </source>
</evidence>
<dbReference type="InterPro" id="IPR027417">
    <property type="entry name" value="P-loop_NTPase"/>
</dbReference>
<comment type="caution">
    <text evidence="12">The sequence shown here is derived from an EMBL/GenBank/DDBJ whole genome shotgun (WGS) entry which is preliminary data.</text>
</comment>
<keyword evidence="4 10" id="KW-0227">DNA damage</keyword>
<evidence type="ECO:0000256" key="7">
    <source>
        <dbReference type="ARBA" id="ARBA00023204"/>
    </source>
</evidence>
<dbReference type="Proteomes" id="UP001526430">
    <property type="component" value="Unassembled WGS sequence"/>
</dbReference>
<comment type="function">
    <text evidence="8">This protein is involved in the repair of mismatches in DNA. It is possible that it carries out the mismatch recognition step. This protein has a weak ATPase activity.</text>
</comment>
<dbReference type="InterPro" id="IPR007860">
    <property type="entry name" value="DNA_mmatch_repair_MutS_con_dom"/>
</dbReference>
<proteinExistence type="inferred from homology"/>
<keyword evidence="6 10" id="KW-0238">DNA-binding</keyword>
<evidence type="ECO:0000256" key="5">
    <source>
        <dbReference type="ARBA" id="ARBA00022840"/>
    </source>
</evidence>
<dbReference type="InterPro" id="IPR007696">
    <property type="entry name" value="DNA_mismatch_repair_MutS_core"/>
</dbReference>
<accession>A0ABT3NUK9</accession>
<dbReference type="Pfam" id="PF05190">
    <property type="entry name" value="MutS_IV"/>
    <property type="match status" value="1"/>
</dbReference>
<comment type="similarity">
    <text evidence="1 10">Belongs to the DNA mismatch repair MutS family.</text>
</comment>
<dbReference type="Gene3D" id="3.40.1170.10">
    <property type="entry name" value="DNA repair protein MutS, domain I"/>
    <property type="match status" value="1"/>
</dbReference>
<dbReference type="Gene3D" id="3.30.420.110">
    <property type="entry name" value="MutS, connector domain"/>
    <property type="match status" value="1"/>
</dbReference>
<evidence type="ECO:0000256" key="3">
    <source>
        <dbReference type="ARBA" id="ARBA00022741"/>
    </source>
</evidence>
<dbReference type="InterPro" id="IPR045076">
    <property type="entry name" value="MutS"/>
</dbReference>
<dbReference type="SUPFAM" id="SSF53150">
    <property type="entry name" value="DNA repair protein MutS, domain II"/>
    <property type="match status" value="1"/>
</dbReference>
<keyword evidence="7 10" id="KW-0234">DNA repair</keyword>
<dbReference type="Gene3D" id="6.10.140.430">
    <property type="match status" value="1"/>
</dbReference>
<keyword evidence="13" id="KW-1185">Reference proteome</keyword>
<feature type="domain" description="DNA mismatch repair proteins mutS family" evidence="11">
    <location>
        <begin position="666"/>
        <end position="682"/>
    </location>
</feature>
<organism evidence="12 13">
    <name type="scientific">Sabulicella glaciei</name>
    <dbReference type="NCBI Taxonomy" id="2984948"/>
    <lineage>
        <taxon>Bacteria</taxon>
        <taxon>Pseudomonadati</taxon>
        <taxon>Pseudomonadota</taxon>
        <taxon>Alphaproteobacteria</taxon>
        <taxon>Acetobacterales</taxon>
        <taxon>Acetobacteraceae</taxon>
        <taxon>Sabulicella</taxon>
    </lineage>
</organism>
<name>A0ABT3NUK9_9PROT</name>
<dbReference type="InterPro" id="IPR017261">
    <property type="entry name" value="DNA_mismatch_repair_MutS/MSH"/>
</dbReference>
<dbReference type="InterPro" id="IPR036187">
    <property type="entry name" value="DNA_mismatch_repair_MutS_sf"/>
</dbReference>
<dbReference type="Gene3D" id="1.10.1420.10">
    <property type="match status" value="2"/>
</dbReference>
<evidence type="ECO:0000313" key="12">
    <source>
        <dbReference type="EMBL" id="MCW8085239.1"/>
    </source>
</evidence>
<dbReference type="SMART" id="SM00533">
    <property type="entry name" value="MUTSd"/>
    <property type="match status" value="1"/>
</dbReference>
<dbReference type="PROSITE" id="PS00486">
    <property type="entry name" value="DNA_MISMATCH_REPAIR_2"/>
    <property type="match status" value="1"/>
</dbReference>
<dbReference type="InterPro" id="IPR036678">
    <property type="entry name" value="MutS_con_dom_sf"/>
</dbReference>
<evidence type="ECO:0000259" key="11">
    <source>
        <dbReference type="PROSITE" id="PS00486"/>
    </source>
</evidence>
<dbReference type="NCBIfam" id="NF003810">
    <property type="entry name" value="PRK05399.1"/>
    <property type="match status" value="1"/>
</dbReference>
<dbReference type="SUPFAM" id="SSF52540">
    <property type="entry name" value="P-loop containing nucleoside triphosphate hydrolases"/>
    <property type="match status" value="1"/>
</dbReference>
<gene>
    <name evidence="12" type="primary">mutS</name>
    <name evidence="12" type="ORF">OF850_06350</name>
</gene>
<dbReference type="InterPro" id="IPR000432">
    <property type="entry name" value="DNA_mismatch_repair_MutS_C"/>
</dbReference>
<evidence type="ECO:0000256" key="4">
    <source>
        <dbReference type="ARBA" id="ARBA00022763"/>
    </source>
</evidence>
<evidence type="ECO:0000256" key="10">
    <source>
        <dbReference type="RuleBase" id="RU003756"/>
    </source>
</evidence>
<dbReference type="SUPFAM" id="SSF55271">
    <property type="entry name" value="DNA repair protein MutS, domain I"/>
    <property type="match status" value="1"/>
</dbReference>
<sequence>MAQWFAAKERAGSALVFFRMGDFYELFFDDAEAASDALGLALTHRGEHQGVPIPMCGVPHHACEAYLARLIRRGFRVAICEQTETPEQAKARKAATLRREVVRVITPGTATEEALLDAARPAWLLALAEGGAAWLDVSTGAFHTASGEDPASLVARLRPAEILAADGRDDATPAVVPKDPARRVAEAFGVATLDGFGQFTPAELAAAAMALDYVRAMGNGQLPRLSPPLAEGGRGVMLLDAATRRSLEILESPQDGPTLLAALDRTLTGPGARELAARLAAPLDDLAAIRARHDHVALLLTERERCDAIRAALKGAPDMARALARLSLDRFAPRDLGALRDGLARAASLTQAARGSILPAPVPLPELAAELARALAEELPARLEDGGTVGAGYDGQLDALRRLRDDARGAIAAMQMELAQGWGVAALKIRHHQQLGFLAEVPAAAGEKLLRAAPPGLAEEMRPIHRQSMANAHRFTCAALATLDRRLSEAGEEAQRREKTVVQHLRRLVLEAGEAVAAAARVTAELDVLAAAAELAREGQWCRPEMTERPDFTVVAGRHPVVEKALREARGPAFVPNGSDLSPGRRLTLLTGPNMAGKSTFLRQNALFAVMAQAGLFLPAEAARIGLVDRLFSRVGAADDLAGGRSTFMVEMSETAAILNLAGPRSLVVLDEVGRGTATWDGLAIATAVLEALHDRIRCRTLFATHFHELTVLAHRLPELRLARMEVREWRGEVVFRHSVGEGAAEKSWGIHVAKLAGVPAPVLRRAAEVLAALEARAAAGEDPLAAELPLFAPPPRLPSAHPALEALRALDPDSLSPREAQEALYHLRGLADGTEGQ</sequence>
<dbReference type="Pfam" id="PF05192">
    <property type="entry name" value="MutS_III"/>
    <property type="match status" value="1"/>
</dbReference>
<dbReference type="PANTHER" id="PTHR11361:SF34">
    <property type="entry name" value="DNA MISMATCH REPAIR PROTEIN MSH1, MITOCHONDRIAL"/>
    <property type="match status" value="1"/>
</dbReference>
<dbReference type="PANTHER" id="PTHR11361">
    <property type="entry name" value="DNA MISMATCH REPAIR PROTEIN MUTS FAMILY MEMBER"/>
    <property type="match status" value="1"/>
</dbReference>
<dbReference type="Pfam" id="PF05188">
    <property type="entry name" value="MutS_II"/>
    <property type="match status" value="1"/>
</dbReference>
<dbReference type="Gene3D" id="3.40.50.300">
    <property type="entry name" value="P-loop containing nucleotide triphosphate hydrolases"/>
    <property type="match status" value="1"/>
</dbReference>
<keyword evidence="5" id="KW-0067">ATP-binding</keyword>
<dbReference type="NCBIfam" id="TIGR01070">
    <property type="entry name" value="mutS1"/>
    <property type="match status" value="1"/>
</dbReference>
<dbReference type="Pfam" id="PF01624">
    <property type="entry name" value="MutS_I"/>
    <property type="match status" value="1"/>
</dbReference>
<dbReference type="InterPro" id="IPR007695">
    <property type="entry name" value="DNA_mismatch_repair_MutS-lik_N"/>
</dbReference>
<evidence type="ECO:0000256" key="2">
    <source>
        <dbReference type="ARBA" id="ARBA00021982"/>
    </source>
</evidence>
<dbReference type="SMART" id="SM00534">
    <property type="entry name" value="MUTSac"/>
    <property type="match status" value="1"/>
</dbReference>
<dbReference type="RefSeq" id="WP_301589093.1">
    <property type="nucleotide sequence ID" value="NZ_JAPFQI010000002.1"/>
</dbReference>
<dbReference type="PIRSF" id="PIRSF037677">
    <property type="entry name" value="DNA_mis_repair_Msh6"/>
    <property type="match status" value="1"/>
</dbReference>
<evidence type="ECO:0000256" key="1">
    <source>
        <dbReference type="ARBA" id="ARBA00006271"/>
    </source>
</evidence>